<organism evidence="1 2">
    <name type="scientific">Kluyvera intermedia</name>
    <name type="common">Enterobacter intermedius</name>
    <dbReference type="NCBI Taxonomy" id="61648"/>
    <lineage>
        <taxon>Bacteria</taxon>
        <taxon>Pseudomonadati</taxon>
        <taxon>Pseudomonadota</taxon>
        <taxon>Gammaproteobacteria</taxon>
        <taxon>Enterobacterales</taxon>
        <taxon>Enterobacteriaceae</taxon>
        <taxon>Kluyvera</taxon>
    </lineage>
</organism>
<reference evidence="1" key="2">
    <citation type="submission" date="2020-10" db="EMBL/GenBank/DDBJ databases">
        <authorList>
            <consortium name="NCBI Pathogen Detection Project"/>
        </authorList>
    </citation>
    <scope>NUCLEOTIDE SEQUENCE</scope>
    <source>
        <strain evidence="1">CAVp300</strain>
    </source>
</reference>
<dbReference type="PANTHER" id="PTHR38785">
    <property type="entry name" value="HOMOLOG OF VIRK"/>
    <property type="match status" value="1"/>
</dbReference>
<dbReference type="AlphaFoldDB" id="A0A9P3WFJ5"/>
<dbReference type="EMBL" id="DACSUM010000031">
    <property type="protein sequence ID" value="HAT3583223.1"/>
    <property type="molecule type" value="Genomic_DNA"/>
</dbReference>
<sequence>MSTIAGITSPVLSVKTGWQLFFHLASGKLTPGLAWKNPSYRQKFVLRSLLKPLGTAKLLSSLAQHPDLLLMLNAQPGLPCRLHRPWLSLTFDEKKTLAALDYHYTTLCARLPTAVRSSFFTPQGITFAELTGKNGELYTIRFYSDPMLDKEGEATLVFCDEQRTQLAGMTFALCQYEGKRTLFIGGLQGAKANVPHDAIQAATKSCHGLFPKRLLLEACTELASYLDIEQIIAVGNDTHIYQSWRYRKKKQDKLHADYDSFWESLSGEHTAEGTFRLPMFIARKTMEEIASKKRAEYRRRYELLDSLQNQMRQILQR</sequence>
<reference evidence="1" key="1">
    <citation type="journal article" date="2018" name="Genome Biol.">
        <title>SKESA: strategic k-mer extension for scrupulous assemblies.</title>
        <authorList>
            <person name="Souvorov A."/>
            <person name="Agarwala R."/>
            <person name="Lipman D.J."/>
        </authorList>
    </citation>
    <scope>NUCLEOTIDE SEQUENCE</scope>
    <source>
        <strain evidence="1">CAVp300</strain>
    </source>
</reference>
<dbReference type="Proteomes" id="UP000867740">
    <property type="component" value="Unassembled WGS sequence"/>
</dbReference>
<dbReference type="InterPro" id="IPR007488">
    <property type="entry name" value="DUF535"/>
</dbReference>
<dbReference type="PANTHER" id="PTHR38785:SF1">
    <property type="entry name" value="HOMOLOG OF VIRK"/>
    <property type="match status" value="1"/>
</dbReference>
<dbReference type="GO" id="GO:0006974">
    <property type="term" value="P:DNA damage response"/>
    <property type="evidence" value="ECO:0007669"/>
    <property type="project" value="TreeGrafter"/>
</dbReference>
<gene>
    <name evidence="1" type="ORF">I8531_003553</name>
</gene>
<accession>A0A9P3WFJ5</accession>
<proteinExistence type="predicted"/>
<protein>
    <submittedName>
        <fullName evidence="1">DUF535 domain-containing protein</fullName>
    </submittedName>
</protein>
<comment type="caution">
    <text evidence="1">The sequence shown here is derived from an EMBL/GenBank/DDBJ whole genome shotgun (WGS) entry which is preliminary data.</text>
</comment>
<evidence type="ECO:0000313" key="1">
    <source>
        <dbReference type="EMBL" id="HAT3583223.1"/>
    </source>
</evidence>
<dbReference type="Pfam" id="PF04393">
    <property type="entry name" value="DUF535"/>
    <property type="match status" value="1"/>
</dbReference>
<dbReference type="RefSeq" id="WP_047371073.1">
    <property type="nucleotide sequence ID" value="NZ_CABMNU010000005.1"/>
</dbReference>
<evidence type="ECO:0000313" key="2">
    <source>
        <dbReference type="Proteomes" id="UP000867740"/>
    </source>
</evidence>
<name>A0A9P3WFJ5_KLUIN</name>